<protein>
    <recommendedName>
        <fullName evidence="3">Pyridine nucleotide-disulfide oxidoreductase</fullName>
    </recommendedName>
</protein>
<evidence type="ECO:0000313" key="2">
    <source>
        <dbReference type="Proteomes" id="UP001501035"/>
    </source>
</evidence>
<reference evidence="2" key="1">
    <citation type="journal article" date="2019" name="Int. J. Syst. Evol. Microbiol.">
        <title>The Global Catalogue of Microorganisms (GCM) 10K type strain sequencing project: providing services to taxonomists for standard genome sequencing and annotation.</title>
        <authorList>
            <consortium name="The Broad Institute Genomics Platform"/>
            <consortium name="The Broad Institute Genome Sequencing Center for Infectious Disease"/>
            <person name="Wu L."/>
            <person name="Ma J."/>
        </authorList>
    </citation>
    <scope>NUCLEOTIDE SEQUENCE [LARGE SCALE GENOMIC DNA]</scope>
    <source>
        <strain evidence="2">JCM 14234</strain>
    </source>
</reference>
<sequence>MTANNRATAALARRISVASVVAGIAVFTAGCDFSAGSTAISKPSDVTAGNCLTIDGSTGEGKVNASTSSCDAEGRLTFYAAETTSLSGSCSGSNSAYIAFSNEKLCITPNFVPSSCYQIPTTGGRLVDYRKIDCDSSAAPSTVIATVATRGAADISCTEEQTKWKFAQPASIGYCLKEMVA</sequence>
<evidence type="ECO:0000313" key="1">
    <source>
        <dbReference type="EMBL" id="GAA3041510.1"/>
    </source>
</evidence>
<name>A0ABP6LK41_9ACTN</name>
<dbReference type="Proteomes" id="UP001501035">
    <property type="component" value="Unassembled WGS sequence"/>
</dbReference>
<dbReference type="PROSITE" id="PS51257">
    <property type="entry name" value="PROKAR_LIPOPROTEIN"/>
    <property type="match status" value="1"/>
</dbReference>
<dbReference type="EMBL" id="BAAAVS010000026">
    <property type="protein sequence ID" value="GAA3041510.1"/>
    <property type="molecule type" value="Genomic_DNA"/>
</dbReference>
<keyword evidence="2" id="KW-1185">Reference proteome</keyword>
<accession>A0ABP6LK41</accession>
<comment type="caution">
    <text evidence="1">The sequence shown here is derived from an EMBL/GenBank/DDBJ whole genome shotgun (WGS) entry which is preliminary data.</text>
</comment>
<dbReference type="RefSeq" id="WP_290707208.1">
    <property type="nucleotide sequence ID" value="NZ_BAAAVS010000026.1"/>
</dbReference>
<organism evidence="1 2">
    <name type="scientific">Gordonia defluvii</name>
    <dbReference type="NCBI Taxonomy" id="283718"/>
    <lineage>
        <taxon>Bacteria</taxon>
        <taxon>Bacillati</taxon>
        <taxon>Actinomycetota</taxon>
        <taxon>Actinomycetes</taxon>
        <taxon>Mycobacteriales</taxon>
        <taxon>Gordoniaceae</taxon>
        <taxon>Gordonia</taxon>
    </lineage>
</organism>
<proteinExistence type="predicted"/>
<evidence type="ECO:0008006" key="3">
    <source>
        <dbReference type="Google" id="ProtNLM"/>
    </source>
</evidence>
<gene>
    <name evidence="1" type="ORF">GCM10010528_22290</name>
</gene>